<gene>
    <name evidence="1" type="ORF">BDR25DRAFT_303384</name>
</gene>
<evidence type="ECO:0000313" key="1">
    <source>
        <dbReference type="EMBL" id="KAF2471349.1"/>
    </source>
</evidence>
<organism evidence="1 2">
    <name type="scientific">Lindgomyces ingoldianus</name>
    <dbReference type="NCBI Taxonomy" id="673940"/>
    <lineage>
        <taxon>Eukaryota</taxon>
        <taxon>Fungi</taxon>
        <taxon>Dikarya</taxon>
        <taxon>Ascomycota</taxon>
        <taxon>Pezizomycotina</taxon>
        <taxon>Dothideomycetes</taxon>
        <taxon>Pleosporomycetidae</taxon>
        <taxon>Pleosporales</taxon>
        <taxon>Lindgomycetaceae</taxon>
        <taxon>Lindgomyces</taxon>
    </lineage>
</organism>
<protein>
    <submittedName>
        <fullName evidence="1">Uncharacterized protein</fullName>
    </submittedName>
</protein>
<accession>A0ACB6QWC4</accession>
<reference evidence="1" key="1">
    <citation type="journal article" date="2020" name="Stud. Mycol.">
        <title>101 Dothideomycetes genomes: a test case for predicting lifestyles and emergence of pathogens.</title>
        <authorList>
            <person name="Haridas S."/>
            <person name="Albert R."/>
            <person name="Binder M."/>
            <person name="Bloem J."/>
            <person name="Labutti K."/>
            <person name="Salamov A."/>
            <person name="Andreopoulos B."/>
            <person name="Baker S."/>
            <person name="Barry K."/>
            <person name="Bills G."/>
            <person name="Bluhm B."/>
            <person name="Cannon C."/>
            <person name="Castanera R."/>
            <person name="Culley D."/>
            <person name="Daum C."/>
            <person name="Ezra D."/>
            <person name="Gonzalez J."/>
            <person name="Henrissat B."/>
            <person name="Kuo A."/>
            <person name="Liang C."/>
            <person name="Lipzen A."/>
            <person name="Lutzoni F."/>
            <person name="Magnuson J."/>
            <person name="Mondo S."/>
            <person name="Nolan M."/>
            <person name="Ohm R."/>
            <person name="Pangilinan J."/>
            <person name="Park H.-J."/>
            <person name="Ramirez L."/>
            <person name="Alfaro M."/>
            <person name="Sun H."/>
            <person name="Tritt A."/>
            <person name="Yoshinaga Y."/>
            <person name="Zwiers L.-H."/>
            <person name="Turgeon B."/>
            <person name="Goodwin S."/>
            <person name="Spatafora J."/>
            <person name="Crous P."/>
            <person name="Grigoriev I."/>
        </authorList>
    </citation>
    <scope>NUCLEOTIDE SEQUENCE</scope>
    <source>
        <strain evidence="1">ATCC 200398</strain>
    </source>
</reference>
<dbReference type="Proteomes" id="UP000799755">
    <property type="component" value="Unassembled WGS sequence"/>
</dbReference>
<evidence type="ECO:0000313" key="2">
    <source>
        <dbReference type="Proteomes" id="UP000799755"/>
    </source>
</evidence>
<name>A0ACB6QWC4_9PLEO</name>
<comment type="caution">
    <text evidence="1">The sequence shown here is derived from an EMBL/GenBank/DDBJ whole genome shotgun (WGS) entry which is preliminary data.</text>
</comment>
<keyword evidence="2" id="KW-1185">Reference proteome</keyword>
<proteinExistence type="predicted"/>
<dbReference type="EMBL" id="MU003505">
    <property type="protein sequence ID" value="KAF2471349.1"/>
    <property type="molecule type" value="Genomic_DNA"/>
</dbReference>
<sequence>MVNVKSLFVGASVLISGIAAAPVSSDVAAPEARSLERRTFTGAASDPNNILENTYIMGPNYKSKGYTSATVSNLSGCTALYIWDKDFIPSVFHIFCGQERADGKAAGEMVEELGSQWWAGGAGISSSTPTRLKAVKDGLKEAIPDIRIINEEIYTRGEGDMARTKVTVAKNSNVFNEVNYEGTPTQQGKKN</sequence>